<dbReference type="Proteomes" id="UP000215914">
    <property type="component" value="Chromosome 13"/>
</dbReference>
<protein>
    <submittedName>
        <fullName evidence="2">Putative lipopolysaccharide-modifying protein</fullName>
    </submittedName>
</protein>
<dbReference type="OMA" id="CVESLYC"/>
<accession>A0A251SSG5</accession>
<dbReference type="EMBL" id="CM007902">
    <property type="protein sequence ID" value="OTG01452.1"/>
    <property type="molecule type" value="Genomic_DNA"/>
</dbReference>
<dbReference type="Pfam" id="PF05686">
    <property type="entry name" value="Glyco_transf_90"/>
    <property type="match status" value="1"/>
</dbReference>
<name>A0A251SSG5_HELAN</name>
<organism evidence="2 3">
    <name type="scientific">Helianthus annuus</name>
    <name type="common">Common sunflower</name>
    <dbReference type="NCBI Taxonomy" id="4232"/>
    <lineage>
        <taxon>Eukaryota</taxon>
        <taxon>Viridiplantae</taxon>
        <taxon>Streptophyta</taxon>
        <taxon>Embryophyta</taxon>
        <taxon>Tracheophyta</taxon>
        <taxon>Spermatophyta</taxon>
        <taxon>Magnoliopsida</taxon>
        <taxon>eudicotyledons</taxon>
        <taxon>Gunneridae</taxon>
        <taxon>Pentapetalae</taxon>
        <taxon>asterids</taxon>
        <taxon>campanulids</taxon>
        <taxon>Asterales</taxon>
        <taxon>Asteraceae</taxon>
        <taxon>Asteroideae</taxon>
        <taxon>Heliantheae alliance</taxon>
        <taxon>Heliantheae</taxon>
        <taxon>Helianthus</taxon>
    </lineage>
</organism>
<evidence type="ECO:0000313" key="2">
    <source>
        <dbReference type="EMBL" id="OTG01452.1"/>
    </source>
</evidence>
<dbReference type="InParanoid" id="A0A251SSG5"/>
<dbReference type="InterPro" id="IPR006598">
    <property type="entry name" value="CAP10"/>
</dbReference>
<sequence length="95" mass="10944">MESLTIDRIYDYMYHLIVEYAELLDFKPVRPVSALEECVESLYCFADQNQAQFLARSAASPSQTPPCKLPAQANRKINKMIEEKKKIIDSTQLLM</sequence>
<evidence type="ECO:0000259" key="1">
    <source>
        <dbReference type="Pfam" id="PF05686"/>
    </source>
</evidence>
<proteinExistence type="predicted"/>
<feature type="domain" description="Glycosyl transferase CAP10" evidence="1">
    <location>
        <begin position="2"/>
        <end position="88"/>
    </location>
</feature>
<reference evidence="3" key="1">
    <citation type="journal article" date="2017" name="Nature">
        <title>The sunflower genome provides insights into oil metabolism, flowering and Asterid evolution.</title>
        <authorList>
            <person name="Badouin H."/>
            <person name="Gouzy J."/>
            <person name="Grassa C.J."/>
            <person name="Murat F."/>
            <person name="Staton S.E."/>
            <person name="Cottret L."/>
            <person name="Lelandais-Briere C."/>
            <person name="Owens G.L."/>
            <person name="Carrere S."/>
            <person name="Mayjonade B."/>
            <person name="Legrand L."/>
            <person name="Gill N."/>
            <person name="Kane N.C."/>
            <person name="Bowers J.E."/>
            <person name="Hubner S."/>
            <person name="Bellec A."/>
            <person name="Berard A."/>
            <person name="Berges H."/>
            <person name="Blanchet N."/>
            <person name="Boniface M.C."/>
            <person name="Brunel D."/>
            <person name="Catrice O."/>
            <person name="Chaidir N."/>
            <person name="Claudel C."/>
            <person name="Donnadieu C."/>
            <person name="Faraut T."/>
            <person name="Fievet G."/>
            <person name="Helmstetter N."/>
            <person name="King M."/>
            <person name="Knapp S.J."/>
            <person name="Lai Z."/>
            <person name="Le Paslier M.C."/>
            <person name="Lippi Y."/>
            <person name="Lorenzon L."/>
            <person name="Mandel J.R."/>
            <person name="Marage G."/>
            <person name="Marchand G."/>
            <person name="Marquand E."/>
            <person name="Bret-Mestries E."/>
            <person name="Morien E."/>
            <person name="Nambeesan S."/>
            <person name="Nguyen T."/>
            <person name="Pegot-Espagnet P."/>
            <person name="Pouilly N."/>
            <person name="Raftis F."/>
            <person name="Sallet E."/>
            <person name="Schiex T."/>
            <person name="Thomas J."/>
            <person name="Vandecasteele C."/>
            <person name="Vares D."/>
            <person name="Vear F."/>
            <person name="Vautrin S."/>
            <person name="Crespi M."/>
            <person name="Mangin B."/>
            <person name="Burke J.M."/>
            <person name="Salse J."/>
            <person name="Munos S."/>
            <person name="Vincourt P."/>
            <person name="Rieseberg L.H."/>
            <person name="Langlade N.B."/>
        </authorList>
    </citation>
    <scope>NUCLEOTIDE SEQUENCE [LARGE SCALE GENOMIC DNA]</scope>
    <source>
        <strain evidence="3">cv. SF193</strain>
    </source>
</reference>
<evidence type="ECO:0000313" key="3">
    <source>
        <dbReference type="Proteomes" id="UP000215914"/>
    </source>
</evidence>
<keyword evidence="3" id="KW-1185">Reference proteome</keyword>
<dbReference type="AlphaFoldDB" id="A0A251SSG5"/>
<gene>
    <name evidence="2" type="ORF">HannXRQ_Chr13g0402251</name>
</gene>